<keyword evidence="4" id="KW-1185">Reference proteome</keyword>
<gene>
    <name evidence="3" type="ORF">KQY15_06280</name>
</gene>
<feature type="domain" description="Endonuclease/exonuclease/phosphatase" evidence="2">
    <location>
        <begin position="105"/>
        <end position="310"/>
    </location>
</feature>
<dbReference type="EMBL" id="JAHRID010000002">
    <property type="protein sequence ID" value="MBV2128699.1"/>
    <property type="molecule type" value="Genomic_DNA"/>
</dbReference>
<proteinExistence type="predicted"/>
<comment type="caution">
    <text evidence="3">The sequence shown here is derived from an EMBL/GenBank/DDBJ whole genome shotgun (WGS) entry which is preliminary data.</text>
</comment>
<dbReference type="Proteomes" id="UP000704611">
    <property type="component" value="Unassembled WGS sequence"/>
</dbReference>
<evidence type="ECO:0000313" key="3">
    <source>
        <dbReference type="EMBL" id="MBV2128699.1"/>
    </source>
</evidence>
<keyword evidence="3" id="KW-0540">Nuclease</keyword>
<sequence length="337" mass="37864">MISGLWLASLLLAVLTLLPLWRFKAWWVRGLDFPRLQLAAAALVILVAQLLLIDFSQFSQAAMALISAGCLVFQLWWILPYTPLHRKEVMAAADGATPCIAILNANVLASNRNSQALIDLVRQHQPDILVTLESDSWWQQQLDVLSDDYPHNVKCPLDNLYGMHVYSRLPLHNPSLQFLVEEGVPSVHAEVELSDSSRIAVHFLHPAPPSPTENASSEERDAELLIVAASVKQVTTPVIVAGDLNDVAWSETTRLFRKVSGLLDPRIGRGMYNSFHADYPFMRWPLDHLFHSSHFTLQHIHRLPAIGSDHFPMLIRLCYTGQQQPQDGSARIRTIKN</sequence>
<reference evidence="3 4" key="1">
    <citation type="submission" date="2021-06" db="EMBL/GenBank/DDBJ databases">
        <title>Rheinheimera indica sp. nov., isolated from deep-sea sediment.</title>
        <authorList>
            <person name="Wang Z."/>
            <person name="Zhang X.-Y."/>
        </authorList>
    </citation>
    <scope>NUCLEOTIDE SEQUENCE [LARGE SCALE GENOMIC DNA]</scope>
    <source>
        <strain evidence="3 4">SM2107</strain>
    </source>
</reference>
<keyword evidence="3" id="KW-0255">Endonuclease</keyword>
<keyword evidence="1" id="KW-1133">Transmembrane helix</keyword>
<feature type="transmembrane region" description="Helical" evidence="1">
    <location>
        <begin position="62"/>
        <end position="79"/>
    </location>
</feature>
<evidence type="ECO:0000259" key="2">
    <source>
        <dbReference type="Pfam" id="PF03372"/>
    </source>
</evidence>
<feature type="transmembrane region" description="Helical" evidence="1">
    <location>
        <begin position="38"/>
        <end position="55"/>
    </location>
</feature>
<dbReference type="InterPro" id="IPR005135">
    <property type="entry name" value="Endo/exonuclease/phosphatase"/>
</dbReference>
<evidence type="ECO:0000313" key="4">
    <source>
        <dbReference type="Proteomes" id="UP000704611"/>
    </source>
</evidence>
<evidence type="ECO:0000256" key="1">
    <source>
        <dbReference type="SAM" id="Phobius"/>
    </source>
</evidence>
<accession>A0ABS6MIT5</accession>
<dbReference type="Pfam" id="PF03372">
    <property type="entry name" value="Exo_endo_phos"/>
    <property type="match status" value="1"/>
</dbReference>
<name>A0ABS6MIT5_9GAMM</name>
<organism evidence="3 4">
    <name type="scientific">Arsukibacterium indicum</name>
    <dbReference type="NCBI Taxonomy" id="2848612"/>
    <lineage>
        <taxon>Bacteria</taxon>
        <taxon>Pseudomonadati</taxon>
        <taxon>Pseudomonadota</taxon>
        <taxon>Gammaproteobacteria</taxon>
        <taxon>Chromatiales</taxon>
        <taxon>Chromatiaceae</taxon>
        <taxon>Arsukibacterium</taxon>
    </lineage>
</organism>
<protein>
    <submittedName>
        <fullName evidence="3">Endonuclease/exonuclease/phosphatase family protein</fullName>
    </submittedName>
</protein>
<dbReference type="GO" id="GO:0004519">
    <property type="term" value="F:endonuclease activity"/>
    <property type="evidence" value="ECO:0007669"/>
    <property type="project" value="UniProtKB-KW"/>
</dbReference>
<keyword evidence="1" id="KW-0812">Transmembrane</keyword>
<keyword evidence="1" id="KW-0472">Membrane</keyword>
<keyword evidence="3" id="KW-0378">Hydrolase</keyword>
<dbReference type="RefSeq" id="WP_217668308.1">
    <property type="nucleotide sequence ID" value="NZ_JAHRID010000002.1"/>
</dbReference>